<keyword evidence="4 5" id="KW-0472">Membrane</keyword>
<keyword evidence="5" id="KW-1003">Cell membrane</keyword>
<comment type="similarity">
    <text evidence="5">Belongs to the MscS (TC 1.A.23) family.</text>
</comment>
<feature type="transmembrane region" description="Helical" evidence="5">
    <location>
        <begin position="66"/>
        <end position="88"/>
    </location>
</feature>
<accession>A0ABQ2WCN5</accession>
<keyword evidence="5" id="KW-0407">Ion channel</keyword>
<reference evidence="8" key="1">
    <citation type="journal article" date="2019" name="Int. J. Syst. Evol. Microbiol.">
        <title>The Global Catalogue of Microorganisms (GCM) 10K type strain sequencing project: providing services to taxonomists for standard genome sequencing and annotation.</title>
        <authorList>
            <consortium name="The Broad Institute Genomics Platform"/>
            <consortium name="The Broad Institute Genome Sequencing Center for Infectious Disease"/>
            <person name="Wu L."/>
            <person name="Ma J."/>
        </authorList>
    </citation>
    <scope>NUCLEOTIDE SEQUENCE [LARGE SCALE GENOMIC DNA]</scope>
    <source>
        <strain evidence="8">KCTC 23723</strain>
    </source>
</reference>
<evidence type="ECO:0000313" key="8">
    <source>
        <dbReference type="Proteomes" id="UP000634667"/>
    </source>
</evidence>
<dbReference type="InterPro" id="IPR045275">
    <property type="entry name" value="MscS_archaea/bacteria_type"/>
</dbReference>
<dbReference type="InterPro" id="IPR006685">
    <property type="entry name" value="MscS_channel_2nd"/>
</dbReference>
<feature type="transmembrane region" description="Helical" evidence="5">
    <location>
        <begin position="20"/>
        <end position="41"/>
    </location>
</feature>
<dbReference type="Proteomes" id="UP000634667">
    <property type="component" value="Unassembled WGS sequence"/>
</dbReference>
<dbReference type="InterPro" id="IPR023408">
    <property type="entry name" value="MscS_beta-dom_sf"/>
</dbReference>
<feature type="transmembrane region" description="Helical" evidence="5">
    <location>
        <begin position="100"/>
        <end position="125"/>
    </location>
</feature>
<feature type="domain" description="Mechanosensitive ion channel MscS" evidence="6">
    <location>
        <begin position="114"/>
        <end position="179"/>
    </location>
</feature>
<dbReference type="PANTHER" id="PTHR30221:SF8">
    <property type="entry name" value="SMALL-CONDUCTANCE MECHANOSENSITIVE CHANNEL"/>
    <property type="match status" value="1"/>
</dbReference>
<keyword evidence="2 5" id="KW-0812">Transmembrane</keyword>
<evidence type="ECO:0000256" key="1">
    <source>
        <dbReference type="ARBA" id="ARBA00004370"/>
    </source>
</evidence>
<dbReference type="SUPFAM" id="SSF50182">
    <property type="entry name" value="Sm-like ribonucleoproteins"/>
    <property type="match status" value="1"/>
</dbReference>
<name>A0ABQ2WCN5_9ALTE</name>
<proteinExistence type="inferred from homology"/>
<keyword evidence="5" id="KW-0997">Cell inner membrane</keyword>
<evidence type="ECO:0000256" key="4">
    <source>
        <dbReference type="ARBA" id="ARBA00023136"/>
    </source>
</evidence>
<keyword evidence="3 5" id="KW-1133">Transmembrane helix</keyword>
<evidence type="ECO:0000259" key="6">
    <source>
        <dbReference type="Pfam" id="PF00924"/>
    </source>
</evidence>
<dbReference type="Gene3D" id="2.30.30.60">
    <property type="match status" value="1"/>
</dbReference>
<keyword evidence="5" id="KW-0813">Transport</keyword>
<sequence length="219" mass="24295">MSVEQSIIAESDLLTQLSSYLSPTIIQIGLSVLALLAYIVISRRLVPVMYNLLAGNRMRPEMNKRALVVCHILLLLLLMVLLSIVWGVDIRGLLVLASSIIAVAGVALFASWSLISNVTAFFILLGQRDFAEGSKVRIIDGNNSLEGDISEIHLFNTVLTTKEQERIIYPNNLIISRPVVIVSVAPVALPHRKSVDVITKAERWRKRNHPARPISRISK</sequence>
<comment type="function">
    <text evidence="5">Mechanosensitive channel that participates in the regulation of osmotic pressure changes within the cell, opening in response to stretch forces in the membrane lipid bilayer, without the need for other proteins. Contributes to normal resistance to hypoosmotic shock. Forms an ion channel of 1.0 nanosiemens conductance with a slight preference for anions.</text>
</comment>
<dbReference type="RefSeq" id="WP_189479611.1">
    <property type="nucleotide sequence ID" value="NZ_BMYR01000001.1"/>
</dbReference>
<keyword evidence="8" id="KW-1185">Reference proteome</keyword>
<comment type="subcellular location">
    <subcellularLocation>
        <location evidence="5">Cell inner membrane</location>
        <topology evidence="5">Multi-pass membrane protein</topology>
    </subcellularLocation>
    <subcellularLocation>
        <location evidence="1">Membrane</location>
    </subcellularLocation>
</comment>
<dbReference type="EMBL" id="BMYR01000001">
    <property type="protein sequence ID" value="GGW50041.1"/>
    <property type="molecule type" value="Genomic_DNA"/>
</dbReference>
<evidence type="ECO:0000256" key="2">
    <source>
        <dbReference type="ARBA" id="ARBA00022692"/>
    </source>
</evidence>
<gene>
    <name evidence="7" type="ORF">GCM10008111_02330</name>
</gene>
<comment type="caution">
    <text evidence="7">The sequence shown here is derived from an EMBL/GenBank/DDBJ whole genome shotgun (WGS) entry which is preliminary data.</text>
</comment>
<dbReference type="PANTHER" id="PTHR30221">
    <property type="entry name" value="SMALL-CONDUCTANCE MECHANOSENSITIVE CHANNEL"/>
    <property type="match status" value="1"/>
</dbReference>
<dbReference type="InterPro" id="IPR010920">
    <property type="entry name" value="LSM_dom_sf"/>
</dbReference>
<dbReference type="Pfam" id="PF00924">
    <property type="entry name" value="MS_channel_2nd"/>
    <property type="match status" value="1"/>
</dbReference>
<evidence type="ECO:0000313" key="7">
    <source>
        <dbReference type="EMBL" id="GGW50041.1"/>
    </source>
</evidence>
<comment type="subunit">
    <text evidence="5">Homoheptamer.</text>
</comment>
<comment type="caution">
    <text evidence="5">Lacks conserved residue(s) required for the propagation of feature annotation.</text>
</comment>
<organism evidence="7 8">
    <name type="scientific">Alishewanella tabrizica</name>
    <dbReference type="NCBI Taxonomy" id="671278"/>
    <lineage>
        <taxon>Bacteria</taxon>
        <taxon>Pseudomonadati</taxon>
        <taxon>Pseudomonadota</taxon>
        <taxon>Gammaproteobacteria</taxon>
        <taxon>Alteromonadales</taxon>
        <taxon>Alteromonadaceae</taxon>
        <taxon>Alishewanella</taxon>
    </lineage>
</organism>
<keyword evidence="5" id="KW-0406">Ion transport</keyword>
<evidence type="ECO:0000256" key="3">
    <source>
        <dbReference type="ARBA" id="ARBA00022989"/>
    </source>
</evidence>
<protein>
    <recommendedName>
        <fullName evidence="5">Small-conductance mechanosensitive channel</fullName>
    </recommendedName>
</protein>
<evidence type="ECO:0000256" key="5">
    <source>
        <dbReference type="RuleBase" id="RU369025"/>
    </source>
</evidence>